<accession>A0AA92H8S7</accession>
<sequence>MKLTQALALSVSSLLLLSTAAAAQEKSAPAKSESHNHAHNHSHGHSHGSSDVYKGYFEDSAVKERPLSDWEGDWQSVYPYLVDGTLDPVMQHKAEHGKKSAKAFREEYDVGYKTDVNRITIKGDDVTFYRDGKATEGKYASDGYEILTYKKGNRGVRYIFKKTGGDASAPQYIQFSDHTIAPQKAGHYHLYWGDDRATVLKELTNWPTYYPSSLSGKEIVQEMLEH</sequence>
<feature type="signal peptide" evidence="4">
    <location>
        <begin position="1"/>
        <end position="23"/>
    </location>
</feature>
<reference evidence="6 7" key="1">
    <citation type="submission" date="2018-04" db="EMBL/GenBank/DDBJ databases">
        <authorList>
            <person name="Hagen T."/>
        </authorList>
    </citation>
    <scope>NUCLEOTIDE SEQUENCE [LARGE SCALE GENOMIC DNA]</scope>
    <source>
        <strain evidence="6 7">TPD7009</strain>
    </source>
</reference>
<dbReference type="SUPFAM" id="SSF50814">
    <property type="entry name" value="Lipocalins"/>
    <property type="match status" value="1"/>
</dbReference>
<dbReference type="RefSeq" id="WP_116494196.1">
    <property type="nucleotide sequence ID" value="NZ_QDFR01000004.1"/>
</dbReference>
<comment type="caution">
    <text evidence="6">The sequence shown here is derived from an EMBL/GenBank/DDBJ whole genome shotgun (WGS) entry which is preliminary data.</text>
</comment>
<organism evidence="6 7">
    <name type="scientific">Rhizobium rhizogenes</name>
    <name type="common">Agrobacterium rhizogenes</name>
    <dbReference type="NCBI Taxonomy" id="359"/>
    <lineage>
        <taxon>Bacteria</taxon>
        <taxon>Pseudomonadati</taxon>
        <taxon>Pseudomonadota</taxon>
        <taxon>Alphaproteobacteria</taxon>
        <taxon>Hyphomicrobiales</taxon>
        <taxon>Rhizobiaceae</taxon>
        <taxon>Rhizobium/Agrobacterium group</taxon>
        <taxon>Rhizobium</taxon>
    </lineage>
</organism>
<name>A0AA92H8S7_RHIRH</name>
<feature type="region of interest" description="Disordered" evidence="3">
    <location>
        <begin position="26"/>
        <end position="51"/>
    </location>
</feature>
<dbReference type="Proteomes" id="UP000244335">
    <property type="component" value="Unassembled WGS sequence"/>
</dbReference>
<evidence type="ECO:0000313" key="6">
    <source>
        <dbReference type="EMBL" id="PVE53250.1"/>
    </source>
</evidence>
<keyword evidence="1 4" id="KW-0732">Signal</keyword>
<dbReference type="Gene3D" id="2.40.128.20">
    <property type="match status" value="1"/>
</dbReference>
<evidence type="ECO:0000256" key="2">
    <source>
        <dbReference type="ARBA" id="ARBA00022833"/>
    </source>
</evidence>
<proteinExistence type="predicted"/>
<evidence type="ECO:0000256" key="4">
    <source>
        <dbReference type="SAM" id="SignalP"/>
    </source>
</evidence>
<feature type="domain" description="ZinT" evidence="5">
    <location>
        <begin position="50"/>
        <end position="226"/>
    </location>
</feature>
<dbReference type="InterPro" id="IPR012674">
    <property type="entry name" value="Calycin"/>
</dbReference>
<evidence type="ECO:0000259" key="5">
    <source>
        <dbReference type="Pfam" id="PF09223"/>
    </source>
</evidence>
<feature type="chain" id="PRO_5041659904" evidence="4">
    <location>
        <begin position="24"/>
        <end position="226"/>
    </location>
</feature>
<evidence type="ECO:0000256" key="3">
    <source>
        <dbReference type="SAM" id="MobiDB-lite"/>
    </source>
</evidence>
<evidence type="ECO:0000313" key="7">
    <source>
        <dbReference type="Proteomes" id="UP000244335"/>
    </source>
</evidence>
<dbReference type="AlphaFoldDB" id="A0AA92H8S7"/>
<dbReference type="Pfam" id="PF09223">
    <property type="entry name" value="ZinT"/>
    <property type="match status" value="1"/>
</dbReference>
<feature type="compositionally biased region" description="Basic residues" evidence="3">
    <location>
        <begin position="37"/>
        <end position="46"/>
    </location>
</feature>
<dbReference type="InterPro" id="IPR015304">
    <property type="entry name" value="ZinT_dom"/>
</dbReference>
<dbReference type="EMBL" id="QDFR01000004">
    <property type="protein sequence ID" value="PVE53250.1"/>
    <property type="molecule type" value="Genomic_DNA"/>
</dbReference>
<dbReference type="GO" id="GO:0008270">
    <property type="term" value="F:zinc ion binding"/>
    <property type="evidence" value="ECO:0007669"/>
    <property type="project" value="InterPro"/>
</dbReference>
<protein>
    <submittedName>
        <fullName evidence="6">Metal-binding protein ZinT</fullName>
    </submittedName>
</protein>
<gene>
    <name evidence="6" type="ORF">DC430_15135</name>
</gene>
<evidence type="ECO:0000256" key="1">
    <source>
        <dbReference type="ARBA" id="ARBA00022729"/>
    </source>
</evidence>
<keyword evidence="2" id="KW-0862">Zinc</keyword>